<dbReference type="OMA" id="GXAKEEK"/>
<dbReference type="Ensembl" id="ENSMMOT00000000991.1">
    <property type="protein sequence ID" value="ENSMMOP00000000968.1"/>
    <property type="gene ID" value="ENSMMOG00000000827.1"/>
</dbReference>
<sequence>PARERSSKKGESLREDRRKSDQSGAPHRAGNPIPRSGPGNQCGHSVHPPPGNVGPPGSYGGSGSHKDIKLTLLNKQGDKGNRKRYLPSDKDRQSSPFNKRMAFSPDRREKRTPGRPPLSPRIDRSRGQGPRLMPPQGEKRPLSPPPKSSGKVSLAPLGKPAEPGSTSATGSGSSSVSNKPSNTLSRREELLKQLKAVEDAIARKRAKIPTK</sequence>
<reference evidence="2" key="1">
    <citation type="submission" date="2025-08" db="UniProtKB">
        <authorList>
            <consortium name="Ensembl"/>
        </authorList>
    </citation>
    <scope>IDENTIFICATION</scope>
</reference>
<dbReference type="GO" id="GO:0003723">
    <property type="term" value="F:RNA binding"/>
    <property type="evidence" value="ECO:0007669"/>
    <property type="project" value="TreeGrafter"/>
</dbReference>
<evidence type="ECO:0000256" key="1">
    <source>
        <dbReference type="SAM" id="MobiDB-lite"/>
    </source>
</evidence>
<feature type="compositionally biased region" description="Basic and acidic residues" evidence="1">
    <location>
        <begin position="1"/>
        <end position="21"/>
    </location>
</feature>
<dbReference type="AlphaFoldDB" id="A0A3Q3VL17"/>
<evidence type="ECO:0008006" key="4">
    <source>
        <dbReference type="Google" id="ProtNLM"/>
    </source>
</evidence>
<feature type="region of interest" description="Disordered" evidence="1">
    <location>
        <begin position="1"/>
        <end position="187"/>
    </location>
</feature>
<keyword evidence="3" id="KW-1185">Reference proteome</keyword>
<feature type="compositionally biased region" description="Low complexity" evidence="1">
    <location>
        <begin position="164"/>
        <end position="184"/>
    </location>
</feature>
<dbReference type="Proteomes" id="UP000261620">
    <property type="component" value="Unplaced"/>
</dbReference>
<proteinExistence type="predicted"/>
<dbReference type="STRING" id="94237.ENSMMOP00000000968"/>
<organism evidence="2 3">
    <name type="scientific">Mola mola</name>
    <name type="common">Ocean sunfish</name>
    <name type="synonym">Tetraodon mola</name>
    <dbReference type="NCBI Taxonomy" id="94237"/>
    <lineage>
        <taxon>Eukaryota</taxon>
        <taxon>Metazoa</taxon>
        <taxon>Chordata</taxon>
        <taxon>Craniata</taxon>
        <taxon>Vertebrata</taxon>
        <taxon>Euteleostomi</taxon>
        <taxon>Actinopterygii</taxon>
        <taxon>Neopterygii</taxon>
        <taxon>Teleostei</taxon>
        <taxon>Neoteleostei</taxon>
        <taxon>Acanthomorphata</taxon>
        <taxon>Eupercaria</taxon>
        <taxon>Tetraodontiformes</taxon>
        <taxon>Molidae</taxon>
        <taxon>Mola</taxon>
    </lineage>
</organism>
<feature type="compositionally biased region" description="Basic and acidic residues" evidence="1">
    <location>
        <begin position="76"/>
        <end position="93"/>
    </location>
</feature>
<evidence type="ECO:0000313" key="2">
    <source>
        <dbReference type="Ensembl" id="ENSMMOP00000000968.1"/>
    </source>
</evidence>
<protein>
    <recommendedName>
        <fullName evidence="4">Zinc finger CCCH-type containing 18</fullName>
    </recommendedName>
</protein>
<reference evidence="2" key="2">
    <citation type="submission" date="2025-09" db="UniProtKB">
        <authorList>
            <consortium name="Ensembl"/>
        </authorList>
    </citation>
    <scope>IDENTIFICATION</scope>
</reference>
<accession>A0A3Q3VL17</accession>
<dbReference type="GO" id="GO:0071011">
    <property type="term" value="C:precatalytic spliceosome"/>
    <property type="evidence" value="ECO:0007669"/>
    <property type="project" value="TreeGrafter"/>
</dbReference>
<evidence type="ECO:0000313" key="3">
    <source>
        <dbReference type="Proteomes" id="UP000261620"/>
    </source>
</evidence>
<dbReference type="InterPro" id="IPR052647">
    <property type="entry name" value="Zinc_finger_CCCH-type"/>
</dbReference>
<name>A0A3Q3VL17_MOLML</name>
<dbReference type="PANTHER" id="PTHR46582">
    <property type="entry name" value="ZINC FINGER CCCH DOMAIN-CONTAINING PROTEIN 18"/>
    <property type="match status" value="1"/>
</dbReference>
<dbReference type="PANTHER" id="PTHR46582:SF1">
    <property type="entry name" value="ZINC FINGER CCCH DOMAIN-CONTAINING PROTEIN 18"/>
    <property type="match status" value="1"/>
</dbReference>